<protein>
    <submittedName>
        <fullName evidence="2">Uncharacterized protein</fullName>
    </submittedName>
</protein>
<name>A0ABR6ZA29_9BURK</name>
<feature type="region of interest" description="Disordered" evidence="1">
    <location>
        <begin position="93"/>
        <end position="127"/>
    </location>
</feature>
<dbReference type="Proteomes" id="UP000646911">
    <property type="component" value="Unassembled WGS sequence"/>
</dbReference>
<gene>
    <name evidence="2" type="ORF">H8L47_10730</name>
</gene>
<organism evidence="2 3">
    <name type="scientific">Undibacterium umbellatum</name>
    <dbReference type="NCBI Taxonomy" id="2762300"/>
    <lineage>
        <taxon>Bacteria</taxon>
        <taxon>Pseudomonadati</taxon>
        <taxon>Pseudomonadota</taxon>
        <taxon>Betaproteobacteria</taxon>
        <taxon>Burkholderiales</taxon>
        <taxon>Oxalobacteraceae</taxon>
        <taxon>Undibacterium</taxon>
    </lineage>
</organism>
<feature type="compositionally biased region" description="Polar residues" evidence="1">
    <location>
        <begin position="110"/>
        <end position="119"/>
    </location>
</feature>
<keyword evidence="3" id="KW-1185">Reference proteome</keyword>
<evidence type="ECO:0000313" key="3">
    <source>
        <dbReference type="Proteomes" id="UP000646911"/>
    </source>
</evidence>
<proteinExistence type="predicted"/>
<comment type="caution">
    <text evidence="2">The sequence shown here is derived from an EMBL/GenBank/DDBJ whole genome shotgun (WGS) entry which is preliminary data.</text>
</comment>
<evidence type="ECO:0000256" key="1">
    <source>
        <dbReference type="SAM" id="MobiDB-lite"/>
    </source>
</evidence>
<reference evidence="2 3" key="1">
    <citation type="submission" date="2020-08" db="EMBL/GenBank/DDBJ databases">
        <title>Novel species isolated from subtropical streams in China.</title>
        <authorList>
            <person name="Lu H."/>
        </authorList>
    </citation>
    <scope>NUCLEOTIDE SEQUENCE [LARGE SCALE GENOMIC DNA]</scope>
    <source>
        <strain evidence="2 3">NL8W</strain>
    </source>
</reference>
<evidence type="ECO:0000313" key="2">
    <source>
        <dbReference type="EMBL" id="MBC3908042.1"/>
    </source>
</evidence>
<dbReference type="EMBL" id="JACOFX010000004">
    <property type="protein sequence ID" value="MBC3908042.1"/>
    <property type="molecule type" value="Genomic_DNA"/>
</dbReference>
<dbReference type="RefSeq" id="WP_186953592.1">
    <property type="nucleotide sequence ID" value="NZ_JACOFX010000004.1"/>
</dbReference>
<sequence>MPRARNIKHSFFKNDLLAEIPPLGRLLFAGLWTMADREGRLEDRHKRIRSEIMSYDDCDIDGLLNSLAKHGFIERYVVDGVGYIQICKFKSHQHPHRNEPPSALPAPGQHSASTVQANNPAPELTDAAPADSYNLITDSCNLIKPGMTSPCQEIDGEESKLAKPKKSGKFDECPAEFEAAWKAYPRRPGASKKEAWQAWLARRRDGVDAALMVDGVRRYAAYIVASGQSPKFVKHAATFFGPYEHYKADWSMPADHAPPASSKHTGFANTNYTQGIAQDGSF</sequence>
<accession>A0ABR6ZA29</accession>